<sequence length="100" mass="11041">MRFLDEDDDDPISSVVNLVDLFVVIIAILLVVLVQNPLNPFNARNLVVIENPGEANMRITVKEGEDLTRYESQGQIGEGQGEKAGSAYRLPNGNLIYVPE</sequence>
<dbReference type="Proteomes" id="UP001213664">
    <property type="component" value="Chromosome"/>
</dbReference>
<accession>A0AAJ5WXB3</accession>
<evidence type="ECO:0000313" key="2">
    <source>
        <dbReference type="EMBL" id="WEK38485.1"/>
    </source>
</evidence>
<proteinExistence type="predicted"/>
<keyword evidence="1" id="KW-1133">Transmembrane helix</keyword>
<name>A0AAJ5WXB3_9CAUL</name>
<gene>
    <name evidence="2" type="ORF">P0Y50_07940</name>
</gene>
<dbReference type="EMBL" id="CP119326">
    <property type="protein sequence ID" value="WEK38485.1"/>
    <property type="molecule type" value="Genomic_DNA"/>
</dbReference>
<dbReference type="Pfam" id="PF09919">
    <property type="entry name" value="DUF2149"/>
    <property type="match status" value="1"/>
</dbReference>
<dbReference type="AlphaFoldDB" id="A0AAJ5WXB3"/>
<keyword evidence="1" id="KW-0472">Membrane</keyword>
<feature type="transmembrane region" description="Helical" evidence="1">
    <location>
        <begin position="12"/>
        <end position="34"/>
    </location>
</feature>
<evidence type="ECO:0000256" key="1">
    <source>
        <dbReference type="SAM" id="Phobius"/>
    </source>
</evidence>
<evidence type="ECO:0000313" key="3">
    <source>
        <dbReference type="Proteomes" id="UP001213664"/>
    </source>
</evidence>
<protein>
    <submittedName>
        <fullName evidence="2">DUF2149 domain-containing protein</fullName>
    </submittedName>
</protein>
<keyword evidence="1" id="KW-0812">Transmembrane</keyword>
<organism evidence="2 3">
    <name type="scientific">Candidatus Brevundimonas colombiensis</name>
    <dbReference type="NCBI Taxonomy" id="3121376"/>
    <lineage>
        <taxon>Bacteria</taxon>
        <taxon>Pseudomonadati</taxon>
        <taxon>Pseudomonadota</taxon>
        <taxon>Alphaproteobacteria</taxon>
        <taxon>Caulobacterales</taxon>
        <taxon>Caulobacteraceae</taxon>
        <taxon>Brevundimonas</taxon>
    </lineage>
</organism>
<reference evidence="2" key="1">
    <citation type="submission" date="2023-03" db="EMBL/GenBank/DDBJ databases">
        <title>Andean soil-derived lignocellulolytic bacterial consortium as a source of novel taxa and putative plastic-active enzymes.</title>
        <authorList>
            <person name="Diaz-Garcia L."/>
            <person name="Chuvochina M."/>
            <person name="Feuerriegel G."/>
            <person name="Bunk B."/>
            <person name="Sproer C."/>
            <person name="Streit W.R."/>
            <person name="Rodriguez L.M."/>
            <person name="Overmann J."/>
            <person name="Jimenez D.J."/>
        </authorList>
    </citation>
    <scope>NUCLEOTIDE SEQUENCE</scope>
    <source>
        <strain evidence="2">MAG 833</strain>
    </source>
</reference>
<dbReference type="InterPro" id="IPR018676">
    <property type="entry name" value="DUF2149"/>
</dbReference>